<dbReference type="InterPro" id="IPR011993">
    <property type="entry name" value="PH-like_dom_sf"/>
</dbReference>
<evidence type="ECO:0000313" key="2">
    <source>
        <dbReference type="EMBL" id="CAL5134041.1"/>
    </source>
</evidence>
<evidence type="ECO:0008006" key="4">
    <source>
        <dbReference type="Google" id="ProtNLM"/>
    </source>
</evidence>
<dbReference type="AlphaFoldDB" id="A0AAV2TCN5"/>
<evidence type="ECO:0000313" key="3">
    <source>
        <dbReference type="Proteomes" id="UP001497525"/>
    </source>
</evidence>
<sequence length="752" mass="84432">MEHLDSRVTAFLGFGKLCKFRVFRYLEITCKPDFSSAFLIIYTPKSRWNLDTSFRRPCYPKQFPNAFGRTGENPSCLSKDKMCEEKLLHEQAFSYQSCTAVDESSKPLNSGALPQMYSQCDLRDKHILSLELLMESGKTIHLQFDSKTIFDRCLHTIRSVIAYNKRSRGYPDLVHAWPVSVKHRTRNHSSSRFLPTSRVKQYLCLTPSEVLLTHGCLRTPTLVSSYSHIRECSSRMDGRFSLNLGRASPVGECVLILRLANGTQAAFAHKVLFKLMRQFSALHRSGHNDGCIDGTQSEYNSFSLLPLPPLVTADLPQTADRDEPENKARRNGSHCPGDLESKWVGNNCEALGPIFLTWPRRSQDHLSVDVGRKPVQRAVTNPEMRNIEMIPSSNVQSFNHASGGKVRNSELLEAHYLQMDCPNEDTSLVPDVIVRQGNTPSNVDTTPCPISFRHRLGSCKISVHNKRISDSAVSNHRCNEDLFADISFDPHTRAIGVSVDNAVLSRSCEKRCISPSVSVSLPNSRVVLQSIRPRTFSDVTSVRPPRFWRRNSQKILNFSRPQGISVLPETVKSTPIPIAPKCSSLQHLDDPISVPPSSVHCSRFPYEISPDTFYGLKPGCGFGDLTSIREAHLEGAIQSRPRASTIGSTFMIGQRIRKTLSALKRISVRRTANSKCGMFITPSRPLSADPRRTVHFTHRDEYVDPPLSDNNRLSLPLVKTPYQSAPLSPFKDCKSRIPPSSFADHYVLCDYC</sequence>
<reference evidence="2" key="1">
    <citation type="submission" date="2024-06" db="EMBL/GenBank/DDBJ databases">
        <authorList>
            <person name="Liu X."/>
            <person name="Lenzi L."/>
            <person name="Haldenby T S."/>
            <person name="Uol C."/>
        </authorList>
    </citation>
    <scope>NUCLEOTIDE SEQUENCE</scope>
</reference>
<dbReference type="Gene3D" id="2.30.29.30">
    <property type="entry name" value="Pleckstrin-homology domain (PH domain)/Phosphotyrosine-binding domain (PTB)"/>
    <property type="match status" value="1"/>
</dbReference>
<dbReference type="EMBL" id="CAXLJL010000170">
    <property type="protein sequence ID" value="CAL5134041.1"/>
    <property type="molecule type" value="Genomic_DNA"/>
</dbReference>
<accession>A0AAV2TCN5</accession>
<comment type="caution">
    <text evidence="2">The sequence shown here is derived from an EMBL/GenBank/DDBJ whole genome shotgun (WGS) entry which is preliminary data.</text>
</comment>
<gene>
    <name evidence="2" type="ORF">CDAUBV1_LOCUS7272</name>
</gene>
<feature type="region of interest" description="Disordered" evidence="1">
    <location>
        <begin position="314"/>
        <end position="334"/>
    </location>
</feature>
<evidence type="ECO:0000256" key="1">
    <source>
        <dbReference type="SAM" id="MobiDB-lite"/>
    </source>
</evidence>
<proteinExistence type="predicted"/>
<dbReference type="Proteomes" id="UP001497525">
    <property type="component" value="Unassembled WGS sequence"/>
</dbReference>
<name>A0AAV2TCN5_CALDB</name>
<protein>
    <recommendedName>
        <fullName evidence="4">IRS-type PTB domain-containing protein</fullName>
    </recommendedName>
</protein>
<organism evidence="2 3">
    <name type="scientific">Calicophoron daubneyi</name>
    <name type="common">Rumen fluke</name>
    <name type="synonym">Paramphistomum daubneyi</name>
    <dbReference type="NCBI Taxonomy" id="300641"/>
    <lineage>
        <taxon>Eukaryota</taxon>
        <taxon>Metazoa</taxon>
        <taxon>Spiralia</taxon>
        <taxon>Lophotrochozoa</taxon>
        <taxon>Platyhelminthes</taxon>
        <taxon>Trematoda</taxon>
        <taxon>Digenea</taxon>
        <taxon>Plagiorchiida</taxon>
        <taxon>Pronocephalata</taxon>
        <taxon>Paramphistomoidea</taxon>
        <taxon>Paramphistomidae</taxon>
        <taxon>Calicophoron</taxon>
    </lineage>
</organism>
<feature type="compositionally biased region" description="Basic and acidic residues" evidence="1">
    <location>
        <begin position="319"/>
        <end position="328"/>
    </location>
</feature>